<proteinExistence type="inferred from homology"/>
<evidence type="ECO:0000256" key="3">
    <source>
        <dbReference type="ARBA" id="ARBA00022801"/>
    </source>
</evidence>
<keyword evidence="7" id="KW-1185">Reference proteome</keyword>
<dbReference type="InterPro" id="IPR032861">
    <property type="entry name" value="TAXi_N"/>
</dbReference>
<accession>A0AAD9XS19</accession>
<dbReference type="AlphaFoldDB" id="A0AAD9XS19"/>
<dbReference type="Pfam" id="PF14543">
    <property type="entry name" value="TAXi_N"/>
    <property type="match status" value="1"/>
</dbReference>
<evidence type="ECO:0008006" key="8">
    <source>
        <dbReference type="Google" id="ProtNLM"/>
    </source>
</evidence>
<sequence>CVKCYRQAKPRFDRSPSSTYNPVLCGSYECNDADCTVCIPGTPQEQCRYYFEYVDGSYSEGDIATETFTFLDTRATTSNNGKYSLDISYKNIIFGFQGQMRFGSAAKISGPTTKLAPNQAVNNEKVEGIPDDVFKFVEGERCGLLIDKGASVSVFPSIAFDLLTEKLKEKMDKEPVQDETKNYELCYDVKYYKREILPTIEIRFKDMIEAL</sequence>
<dbReference type="SUPFAM" id="SSF50630">
    <property type="entry name" value="Acid proteases"/>
    <property type="match status" value="1"/>
</dbReference>
<comment type="similarity">
    <text evidence="1">Belongs to the peptidase A1 family.</text>
</comment>
<gene>
    <name evidence="6" type="ORF">Ddye_003051</name>
</gene>
<comment type="caution">
    <text evidence="6">The sequence shown here is derived from an EMBL/GenBank/DDBJ whole genome shotgun (WGS) entry which is preliminary data.</text>
</comment>
<evidence type="ECO:0000256" key="2">
    <source>
        <dbReference type="ARBA" id="ARBA00022670"/>
    </source>
</evidence>
<protein>
    <recommendedName>
        <fullName evidence="8">Peptidase A1 domain-containing protein</fullName>
    </recommendedName>
</protein>
<evidence type="ECO:0000313" key="6">
    <source>
        <dbReference type="EMBL" id="KAK2664477.1"/>
    </source>
</evidence>
<feature type="non-terminal residue" evidence="6">
    <location>
        <position position="211"/>
    </location>
</feature>
<dbReference type="InterPro" id="IPR032799">
    <property type="entry name" value="TAXi_C"/>
</dbReference>
<name>A0AAD9XS19_9ROSI</name>
<dbReference type="PANTHER" id="PTHR47967:SF128">
    <property type="entry name" value="ASPARTIC PROTEINASE CDR1-LIKE"/>
    <property type="match status" value="1"/>
</dbReference>
<evidence type="ECO:0000313" key="7">
    <source>
        <dbReference type="Proteomes" id="UP001280121"/>
    </source>
</evidence>
<dbReference type="Gene3D" id="2.40.70.10">
    <property type="entry name" value="Acid Proteases"/>
    <property type="match status" value="2"/>
</dbReference>
<evidence type="ECO:0000259" key="5">
    <source>
        <dbReference type="Pfam" id="PF14543"/>
    </source>
</evidence>
<dbReference type="InterPro" id="IPR021109">
    <property type="entry name" value="Peptidase_aspartic_dom_sf"/>
</dbReference>
<feature type="domain" description="Xylanase inhibitor C-terminal" evidence="4">
    <location>
        <begin position="121"/>
        <end position="206"/>
    </location>
</feature>
<organism evidence="6 7">
    <name type="scientific">Dipteronia dyeriana</name>
    <dbReference type="NCBI Taxonomy" id="168575"/>
    <lineage>
        <taxon>Eukaryota</taxon>
        <taxon>Viridiplantae</taxon>
        <taxon>Streptophyta</taxon>
        <taxon>Embryophyta</taxon>
        <taxon>Tracheophyta</taxon>
        <taxon>Spermatophyta</taxon>
        <taxon>Magnoliopsida</taxon>
        <taxon>eudicotyledons</taxon>
        <taxon>Gunneridae</taxon>
        <taxon>Pentapetalae</taxon>
        <taxon>rosids</taxon>
        <taxon>malvids</taxon>
        <taxon>Sapindales</taxon>
        <taxon>Sapindaceae</taxon>
        <taxon>Hippocastanoideae</taxon>
        <taxon>Acereae</taxon>
        <taxon>Dipteronia</taxon>
    </lineage>
</organism>
<dbReference type="Proteomes" id="UP001280121">
    <property type="component" value="Unassembled WGS sequence"/>
</dbReference>
<keyword evidence="2" id="KW-0645">Protease</keyword>
<evidence type="ECO:0000259" key="4">
    <source>
        <dbReference type="Pfam" id="PF14541"/>
    </source>
</evidence>
<dbReference type="GO" id="GO:0008233">
    <property type="term" value="F:peptidase activity"/>
    <property type="evidence" value="ECO:0007669"/>
    <property type="project" value="UniProtKB-KW"/>
</dbReference>
<reference evidence="6" key="1">
    <citation type="journal article" date="2023" name="Plant J.">
        <title>Genome sequences and population genomics provide insights into the demographic history, inbreeding, and mutation load of two 'living fossil' tree species of Dipteronia.</title>
        <authorList>
            <person name="Feng Y."/>
            <person name="Comes H.P."/>
            <person name="Chen J."/>
            <person name="Zhu S."/>
            <person name="Lu R."/>
            <person name="Zhang X."/>
            <person name="Li P."/>
            <person name="Qiu J."/>
            <person name="Olsen K.M."/>
            <person name="Qiu Y."/>
        </authorList>
    </citation>
    <scope>NUCLEOTIDE SEQUENCE</scope>
    <source>
        <strain evidence="6">KIB01</strain>
    </source>
</reference>
<dbReference type="GO" id="GO:0005576">
    <property type="term" value="C:extracellular region"/>
    <property type="evidence" value="ECO:0007669"/>
    <property type="project" value="TreeGrafter"/>
</dbReference>
<evidence type="ECO:0000256" key="1">
    <source>
        <dbReference type="ARBA" id="ARBA00007447"/>
    </source>
</evidence>
<feature type="domain" description="Xylanase inhibitor N-terminal" evidence="5">
    <location>
        <begin position="2"/>
        <end position="95"/>
    </location>
</feature>
<dbReference type="Pfam" id="PF14541">
    <property type="entry name" value="TAXi_C"/>
    <property type="match status" value="1"/>
</dbReference>
<dbReference type="EMBL" id="JANJYI010000001">
    <property type="protein sequence ID" value="KAK2664477.1"/>
    <property type="molecule type" value="Genomic_DNA"/>
</dbReference>
<dbReference type="InterPro" id="IPR051708">
    <property type="entry name" value="Plant_Aspart_Prot_A1"/>
</dbReference>
<dbReference type="GO" id="GO:0006508">
    <property type="term" value="P:proteolysis"/>
    <property type="evidence" value="ECO:0007669"/>
    <property type="project" value="UniProtKB-KW"/>
</dbReference>
<dbReference type="PANTHER" id="PTHR47967">
    <property type="entry name" value="OS07G0603500 PROTEIN-RELATED"/>
    <property type="match status" value="1"/>
</dbReference>
<keyword evidence="3" id="KW-0378">Hydrolase</keyword>